<name>A0A016UQA7_9BILA</name>
<gene>
    <name evidence="1" type="primary">Acey_s0033.g2781</name>
    <name evidence="1" type="ORF">Y032_0033g2781</name>
</gene>
<protein>
    <submittedName>
        <fullName evidence="1">Uncharacterized protein</fullName>
    </submittedName>
</protein>
<dbReference type="EMBL" id="JARK01001369">
    <property type="protein sequence ID" value="EYC16678.1"/>
    <property type="molecule type" value="Genomic_DNA"/>
</dbReference>
<organism evidence="1 2">
    <name type="scientific">Ancylostoma ceylanicum</name>
    <dbReference type="NCBI Taxonomy" id="53326"/>
    <lineage>
        <taxon>Eukaryota</taxon>
        <taxon>Metazoa</taxon>
        <taxon>Ecdysozoa</taxon>
        <taxon>Nematoda</taxon>
        <taxon>Chromadorea</taxon>
        <taxon>Rhabditida</taxon>
        <taxon>Rhabditina</taxon>
        <taxon>Rhabditomorpha</taxon>
        <taxon>Strongyloidea</taxon>
        <taxon>Ancylostomatidae</taxon>
        <taxon>Ancylostomatinae</taxon>
        <taxon>Ancylostoma</taxon>
    </lineage>
</organism>
<reference evidence="2" key="1">
    <citation type="journal article" date="2015" name="Nat. Genet.">
        <title>The genome and transcriptome of the zoonotic hookworm Ancylostoma ceylanicum identify infection-specific gene families.</title>
        <authorList>
            <person name="Schwarz E.M."/>
            <person name="Hu Y."/>
            <person name="Antoshechkin I."/>
            <person name="Miller M.M."/>
            <person name="Sternberg P.W."/>
            <person name="Aroian R.V."/>
        </authorList>
    </citation>
    <scope>NUCLEOTIDE SEQUENCE</scope>
    <source>
        <strain evidence="2">HY135</strain>
    </source>
</reference>
<sequence>MPLACESEDCGLDESAMLGAGVDGRAIARRCRFSRSFSDVDTAQFEQSPLRIRTKFVVSRHLTVPSMTPALPRVLNDVTWRFFARAVDTFIDGSIYGIRHVGIIHVGMCGGVCG</sequence>
<keyword evidence="2" id="KW-1185">Reference proteome</keyword>
<comment type="caution">
    <text evidence="1">The sequence shown here is derived from an EMBL/GenBank/DDBJ whole genome shotgun (WGS) entry which is preliminary data.</text>
</comment>
<evidence type="ECO:0000313" key="1">
    <source>
        <dbReference type="EMBL" id="EYC16678.1"/>
    </source>
</evidence>
<dbReference type="AlphaFoldDB" id="A0A016UQA7"/>
<proteinExistence type="predicted"/>
<dbReference type="Proteomes" id="UP000024635">
    <property type="component" value="Unassembled WGS sequence"/>
</dbReference>
<accession>A0A016UQA7</accession>
<evidence type="ECO:0000313" key="2">
    <source>
        <dbReference type="Proteomes" id="UP000024635"/>
    </source>
</evidence>